<dbReference type="GO" id="GO:0046872">
    <property type="term" value="F:metal ion binding"/>
    <property type="evidence" value="ECO:0007669"/>
    <property type="project" value="InterPro"/>
</dbReference>
<reference evidence="3 4" key="1">
    <citation type="journal article" date="2009" name="Int. J. Syst. Evol. Microbiol.">
        <title>Nocardioides caeni sp. nov., isolated from wastewater.</title>
        <authorList>
            <person name="Yoon J.H."/>
            <person name="Kang S.J."/>
            <person name="Park S."/>
            <person name="Kim W."/>
            <person name="Oh T.K."/>
        </authorList>
    </citation>
    <scope>NUCLEOTIDE SEQUENCE [LARGE SCALE GENOMIC DNA]</scope>
    <source>
        <strain evidence="3 4">DSM 23134</strain>
    </source>
</reference>
<keyword evidence="3" id="KW-0670">Pyruvate</keyword>
<evidence type="ECO:0000259" key="2">
    <source>
        <dbReference type="Pfam" id="PF11716"/>
    </source>
</evidence>
<evidence type="ECO:0000313" key="3">
    <source>
        <dbReference type="EMBL" id="THV13240.1"/>
    </source>
</evidence>
<protein>
    <submittedName>
        <fullName evidence="3">Maleylpyruvate isomerase family mycothiol-dependent enzyme</fullName>
    </submittedName>
</protein>
<sequence length="279" mass="29924">MLALHGWSDPRRIRRTHVRHRTTARQTATPGTQPLTRHRQRSFRGHDGGVTPPEQTAIEAATDRLLATVEALPDDTWRVQSLCSGWSRAHVVAHVALNAEGLAGVLGGLADGRPTTMYVSDERRDSDIAELGAGPVEEIRRRLTAACAAFADADQRAGVVAAGTTFDRTPGGQVLDASLIPLLRLREVEIHHGDLVAGYGPEDWPAETAREFLAWSARRHRGPGFHVDADGWLLDFGTPGAEAPTLSGPVAALAWWATGRDPGPVLSSTDGTLPTMGGR</sequence>
<gene>
    <name evidence="3" type="ORF">E9934_09715</name>
</gene>
<dbReference type="Proteomes" id="UP000307087">
    <property type="component" value="Unassembled WGS sequence"/>
</dbReference>
<dbReference type="InterPro" id="IPR024344">
    <property type="entry name" value="MDMPI_metal-binding"/>
</dbReference>
<evidence type="ECO:0000313" key="4">
    <source>
        <dbReference type="Proteomes" id="UP000307087"/>
    </source>
</evidence>
<feature type="compositionally biased region" description="Basic residues" evidence="1">
    <location>
        <begin position="12"/>
        <end position="23"/>
    </location>
</feature>
<dbReference type="AlphaFoldDB" id="A0A4S8NA81"/>
<comment type="caution">
    <text evidence="3">The sequence shown here is derived from an EMBL/GenBank/DDBJ whole genome shotgun (WGS) entry which is preliminary data.</text>
</comment>
<dbReference type="Pfam" id="PF11716">
    <property type="entry name" value="MDMPI_N"/>
    <property type="match status" value="1"/>
</dbReference>
<feature type="region of interest" description="Disordered" evidence="1">
    <location>
        <begin position="1"/>
        <end position="54"/>
    </location>
</feature>
<dbReference type="NCBIfam" id="TIGR03083">
    <property type="entry name" value="maleylpyruvate isomerase family mycothiol-dependent enzyme"/>
    <property type="match status" value="1"/>
</dbReference>
<dbReference type="InterPro" id="IPR034660">
    <property type="entry name" value="DinB/YfiT-like"/>
</dbReference>
<dbReference type="SUPFAM" id="SSF109854">
    <property type="entry name" value="DinB/YfiT-like putative metalloenzymes"/>
    <property type="match status" value="1"/>
</dbReference>
<proteinExistence type="predicted"/>
<dbReference type="GO" id="GO:0016853">
    <property type="term" value="F:isomerase activity"/>
    <property type="evidence" value="ECO:0007669"/>
    <property type="project" value="UniProtKB-KW"/>
</dbReference>
<keyword evidence="4" id="KW-1185">Reference proteome</keyword>
<evidence type="ECO:0000256" key="1">
    <source>
        <dbReference type="SAM" id="MobiDB-lite"/>
    </source>
</evidence>
<dbReference type="InterPro" id="IPR017517">
    <property type="entry name" value="Maleyloyr_isom"/>
</dbReference>
<dbReference type="SUPFAM" id="SSF55718">
    <property type="entry name" value="SCP-like"/>
    <property type="match status" value="1"/>
</dbReference>
<accession>A0A4S8NA81</accession>
<name>A0A4S8NA81_9ACTN</name>
<feature type="domain" description="Mycothiol-dependent maleylpyruvate isomerase metal-binding" evidence="2">
    <location>
        <begin position="59"/>
        <end position="195"/>
    </location>
</feature>
<dbReference type="InterPro" id="IPR036527">
    <property type="entry name" value="SCP2_sterol-bd_dom_sf"/>
</dbReference>
<organism evidence="3 4">
    <name type="scientific">Nocardioides caeni</name>
    <dbReference type="NCBI Taxonomy" id="574700"/>
    <lineage>
        <taxon>Bacteria</taxon>
        <taxon>Bacillati</taxon>
        <taxon>Actinomycetota</taxon>
        <taxon>Actinomycetes</taxon>
        <taxon>Propionibacteriales</taxon>
        <taxon>Nocardioidaceae</taxon>
        <taxon>Nocardioides</taxon>
    </lineage>
</organism>
<dbReference type="EMBL" id="STGW01000005">
    <property type="protein sequence ID" value="THV13240.1"/>
    <property type="molecule type" value="Genomic_DNA"/>
</dbReference>
<keyword evidence="3" id="KW-0413">Isomerase</keyword>
<dbReference type="Gene3D" id="1.20.120.450">
    <property type="entry name" value="dinb family like domain"/>
    <property type="match status" value="1"/>
</dbReference>